<dbReference type="GO" id="GO:0051287">
    <property type="term" value="F:NAD binding"/>
    <property type="evidence" value="ECO:0007669"/>
    <property type="project" value="InterPro"/>
</dbReference>
<comment type="pathway">
    <text evidence="7">Cofactor biosynthesis; pyridoxine 5'-phosphate biosynthesis; pyridoxine 5'-phosphate from D-erythrose 4-phosphate: step 4/5.</text>
</comment>
<comment type="similarity">
    <text evidence="7">Belongs to the PdxA family.</text>
</comment>
<dbReference type="OrthoDB" id="9801783at2"/>
<dbReference type="UniPathway" id="UPA00244">
    <property type="reaction ID" value="UER00312"/>
</dbReference>
<comment type="catalytic activity">
    <reaction evidence="7">
        <text>4-(phosphooxy)-L-threonine + NAD(+) = 3-amino-2-oxopropyl phosphate + CO2 + NADH</text>
        <dbReference type="Rhea" id="RHEA:32275"/>
        <dbReference type="ChEBI" id="CHEBI:16526"/>
        <dbReference type="ChEBI" id="CHEBI:57279"/>
        <dbReference type="ChEBI" id="CHEBI:57540"/>
        <dbReference type="ChEBI" id="CHEBI:57945"/>
        <dbReference type="ChEBI" id="CHEBI:58452"/>
        <dbReference type="EC" id="1.1.1.262"/>
    </reaction>
</comment>
<keyword evidence="7" id="KW-0862">Zinc</keyword>
<dbReference type="NCBIfam" id="TIGR00557">
    <property type="entry name" value="pdxA"/>
    <property type="match status" value="1"/>
</dbReference>
<keyword evidence="2 7" id="KW-0479">Metal-binding</keyword>
<evidence type="ECO:0000256" key="3">
    <source>
        <dbReference type="ARBA" id="ARBA00022857"/>
    </source>
</evidence>
<dbReference type="Pfam" id="PF04166">
    <property type="entry name" value="PdxA"/>
    <property type="match status" value="1"/>
</dbReference>
<keyword evidence="4 7" id="KW-0560">Oxidoreductase</keyword>
<evidence type="ECO:0000313" key="9">
    <source>
        <dbReference type="Proteomes" id="UP000293623"/>
    </source>
</evidence>
<keyword evidence="3 7" id="KW-0521">NADP</keyword>
<dbReference type="GO" id="GO:0005737">
    <property type="term" value="C:cytoplasm"/>
    <property type="evidence" value="ECO:0007669"/>
    <property type="project" value="UniProtKB-SubCell"/>
</dbReference>
<dbReference type="PANTHER" id="PTHR30004:SF6">
    <property type="entry name" value="D-THREONATE 4-PHOSPHATE DEHYDROGENASE"/>
    <property type="match status" value="1"/>
</dbReference>
<evidence type="ECO:0000256" key="1">
    <source>
        <dbReference type="ARBA" id="ARBA00022490"/>
    </source>
</evidence>
<evidence type="ECO:0000313" key="8">
    <source>
        <dbReference type="EMBL" id="RXZ65644.1"/>
    </source>
</evidence>
<dbReference type="RefSeq" id="WP_129523127.1">
    <property type="nucleotide sequence ID" value="NZ_SDPV01000001.1"/>
</dbReference>
<evidence type="ECO:0000256" key="2">
    <source>
        <dbReference type="ARBA" id="ARBA00022723"/>
    </source>
</evidence>
<comment type="caution">
    <text evidence="8">The sequence shown here is derived from an EMBL/GenBank/DDBJ whole genome shotgun (WGS) entry which is preliminary data.</text>
</comment>
<organism evidence="8 9">
    <name type="scientific">Pelagerythrobacter rhizovicinus</name>
    <dbReference type="NCBI Taxonomy" id="2268576"/>
    <lineage>
        <taxon>Bacteria</taxon>
        <taxon>Pseudomonadati</taxon>
        <taxon>Pseudomonadota</taxon>
        <taxon>Alphaproteobacteria</taxon>
        <taxon>Sphingomonadales</taxon>
        <taxon>Erythrobacteraceae</taxon>
        <taxon>Pelagerythrobacter</taxon>
    </lineage>
</organism>
<feature type="binding site" evidence="7">
    <location>
        <position position="138"/>
    </location>
    <ligand>
        <name>substrate</name>
    </ligand>
</feature>
<dbReference type="PANTHER" id="PTHR30004">
    <property type="entry name" value="4-HYDROXYTHREONINE-4-PHOSPHATE DEHYDROGENASE"/>
    <property type="match status" value="1"/>
</dbReference>
<feature type="binding site" evidence="7">
    <location>
        <position position="169"/>
    </location>
    <ligand>
        <name>a divalent metal cation</name>
        <dbReference type="ChEBI" id="CHEBI:60240"/>
        <note>ligand shared between dimeric partners</note>
    </ligand>
</feature>
<dbReference type="InterPro" id="IPR005255">
    <property type="entry name" value="PdxA_fam"/>
</dbReference>
<dbReference type="AlphaFoldDB" id="A0A4Q2KK58"/>
<gene>
    <name evidence="7 8" type="primary">pdxA</name>
    <name evidence="8" type="ORF">ETX26_02580</name>
</gene>
<keyword evidence="6 7" id="KW-0664">Pyridoxine biosynthesis</keyword>
<dbReference type="NCBIfam" id="NF003699">
    <property type="entry name" value="PRK05312.1"/>
    <property type="match status" value="1"/>
</dbReference>
<keyword evidence="7" id="KW-0170">Cobalt</keyword>
<dbReference type="EMBL" id="SDPV01000001">
    <property type="protein sequence ID" value="RXZ65644.1"/>
    <property type="molecule type" value="Genomic_DNA"/>
</dbReference>
<feature type="binding site" evidence="7">
    <location>
        <position position="295"/>
    </location>
    <ligand>
        <name>substrate</name>
    </ligand>
</feature>
<sequence length="337" mass="34639">MTGTPLALSLGDPAGIGPETIAEAWARREEEQLPVFLVTGGASLLRTAAASRGIDLPVETIADPQEAAAVFARALPVLGTEDGEWAPGAPGKDGARLALASLEAATRLAVSGSAAAVVTGPIAKGRLAETGFTHPGQTEYVAAACGVEAQDAVMMLAGPQLRAVPLTVHVALAEVPRLLTPELIVRRARIVAAALERDFGLLRPRLAVAGLNPHAGEDGKFGDEEARVIAPAVAMLQAEGIEATGPHPADALFTPRGRARFDVALAMYHDQALIPLKALDFDEGVNVTLGLPIVRTSPDHGTAFDIAGKGLADPGATIAAIRMAGECAARRTAGRNL</sequence>
<dbReference type="GO" id="GO:0042823">
    <property type="term" value="P:pyridoxal phosphate biosynthetic process"/>
    <property type="evidence" value="ECO:0007669"/>
    <property type="project" value="UniProtKB-UniRule"/>
</dbReference>
<name>A0A4Q2KK58_9SPHN</name>
<proteinExistence type="inferred from homology"/>
<dbReference type="Gene3D" id="3.40.718.10">
    <property type="entry name" value="Isopropylmalate Dehydrogenase"/>
    <property type="match status" value="1"/>
</dbReference>
<feature type="binding site" evidence="7">
    <location>
        <position position="214"/>
    </location>
    <ligand>
        <name>a divalent metal cation</name>
        <dbReference type="ChEBI" id="CHEBI:60240"/>
        <note>ligand shared between dimeric partners</note>
    </ligand>
</feature>
<comment type="miscellaneous">
    <text evidence="7">The active site is located at the dimer interface.</text>
</comment>
<protein>
    <recommendedName>
        <fullName evidence="7">4-hydroxythreonine-4-phosphate dehydrogenase</fullName>
        <ecNumber evidence="7">1.1.1.262</ecNumber>
    </recommendedName>
    <alternativeName>
        <fullName evidence="7">4-(phosphohydroxy)-L-threonine dehydrogenase</fullName>
    </alternativeName>
</protein>
<evidence type="ECO:0000256" key="5">
    <source>
        <dbReference type="ARBA" id="ARBA00023027"/>
    </source>
</evidence>
<comment type="subunit">
    <text evidence="7">Homodimer.</text>
</comment>
<keyword evidence="7" id="KW-0460">Magnesium</keyword>
<evidence type="ECO:0000256" key="7">
    <source>
        <dbReference type="HAMAP-Rule" id="MF_00536"/>
    </source>
</evidence>
<evidence type="ECO:0000256" key="4">
    <source>
        <dbReference type="ARBA" id="ARBA00023002"/>
    </source>
</evidence>
<dbReference type="GO" id="GO:0050897">
    <property type="term" value="F:cobalt ion binding"/>
    <property type="evidence" value="ECO:0007669"/>
    <property type="project" value="UniProtKB-UniRule"/>
</dbReference>
<keyword evidence="5 7" id="KW-0520">NAD</keyword>
<comment type="cofactor">
    <cofactor evidence="7">
        <name>Zn(2+)</name>
        <dbReference type="ChEBI" id="CHEBI:29105"/>
    </cofactor>
    <cofactor evidence="7">
        <name>Mg(2+)</name>
        <dbReference type="ChEBI" id="CHEBI:18420"/>
    </cofactor>
    <cofactor evidence="7">
        <name>Co(2+)</name>
        <dbReference type="ChEBI" id="CHEBI:48828"/>
    </cofactor>
    <text evidence="7">Binds 1 divalent metal cation per subunit. Can use ions such as Zn(2+), Mg(2+) or Co(2+).</text>
</comment>
<feature type="binding site" evidence="7">
    <location>
        <position position="269"/>
    </location>
    <ligand>
        <name>a divalent metal cation</name>
        <dbReference type="ChEBI" id="CHEBI:60240"/>
        <note>ligand shared between dimeric partners</note>
    </ligand>
</feature>
<evidence type="ECO:0000256" key="6">
    <source>
        <dbReference type="ARBA" id="ARBA00023096"/>
    </source>
</evidence>
<keyword evidence="9" id="KW-1185">Reference proteome</keyword>
<comment type="caution">
    <text evidence="7">Lacks conserved residue(s) required for the propagation of feature annotation.</text>
</comment>
<reference evidence="8 9" key="1">
    <citation type="submission" date="2019-01" db="EMBL/GenBank/DDBJ databases">
        <title>Altererythrobacter rhizovicinus sp. nov., isolated from the rhizosphere soil of Haloxylon ammodendron.</title>
        <authorList>
            <person name="Li H.-P."/>
            <person name="Gou J.-Y."/>
            <person name="Yao D."/>
            <person name="Han Q.-Q."/>
            <person name="Shao K.-Z."/>
            <person name="Zhao Q."/>
            <person name="Zhang J.-L."/>
        </authorList>
    </citation>
    <scope>NUCLEOTIDE SEQUENCE [LARGE SCALE GENOMIC DNA]</scope>
    <source>
        <strain evidence="8 9">AY-3R</strain>
    </source>
</reference>
<dbReference type="GO" id="GO:0008270">
    <property type="term" value="F:zinc ion binding"/>
    <property type="evidence" value="ECO:0007669"/>
    <property type="project" value="UniProtKB-UniRule"/>
</dbReference>
<keyword evidence="1 7" id="KW-0963">Cytoplasm</keyword>
<dbReference type="HAMAP" id="MF_00536">
    <property type="entry name" value="PdxA"/>
    <property type="match status" value="1"/>
</dbReference>
<dbReference type="GO" id="GO:0050570">
    <property type="term" value="F:4-hydroxythreonine-4-phosphate dehydrogenase activity"/>
    <property type="evidence" value="ECO:0007669"/>
    <property type="project" value="UniProtKB-UniRule"/>
</dbReference>
<accession>A0A4Q2KK58</accession>
<dbReference type="SUPFAM" id="SSF53659">
    <property type="entry name" value="Isocitrate/Isopropylmalate dehydrogenase-like"/>
    <property type="match status" value="1"/>
</dbReference>
<dbReference type="InterPro" id="IPR037510">
    <property type="entry name" value="PdxA"/>
</dbReference>
<dbReference type="EC" id="1.1.1.262" evidence="7"/>
<comment type="subcellular location">
    <subcellularLocation>
        <location evidence="7">Cytoplasm</location>
    </subcellularLocation>
</comment>
<feature type="binding site" evidence="7">
    <location>
        <position position="277"/>
    </location>
    <ligand>
        <name>substrate</name>
    </ligand>
</feature>
<feature type="binding site" evidence="7">
    <location>
        <position position="286"/>
    </location>
    <ligand>
        <name>substrate</name>
    </ligand>
</feature>
<dbReference type="GO" id="GO:0000287">
    <property type="term" value="F:magnesium ion binding"/>
    <property type="evidence" value="ECO:0007669"/>
    <property type="project" value="UniProtKB-UniRule"/>
</dbReference>
<comment type="function">
    <text evidence="7">Catalyzes the NAD(P)-dependent oxidation of 4-(phosphooxy)-L-threonine (HTP) into 2-amino-3-oxo-4-(phosphooxy)butyric acid which spontaneously decarboxylates to form 3-amino-2-oxopropyl phosphate (AHAP).</text>
</comment>
<dbReference type="GO" id="GO:0008615">
    <property type="term" value="P:pyridoxine biosynthetic process"/>
    <property type="evidence" value="ECO:0007669"/>
    <property type="project" value="UniProtKB-UniRule"/>
</dbReference>
<dbReference type="Proteomes" id="UP000293623">
    <property type="component" value="Unassembled WGS sequence"/>
</dbReference>